<feature type="domain" description="Mce/MlaD" evidence="9">
    <location>
        <begin position="763"/>
        <end position="828"/>
    </location>
</feature>
<dbReference type="EMBL" id="SMCP01000004">
    <property type="protein sequence ID" value="TCV87891.1"/>
    <property type="molecule type" value="Genomic_DNA"/>
</dbReference>
<evidence type="ECO:0000313" key="12">
    <source>
        <dbReference type="Proteomes" id="UP000294619"/>
    </source>
</evidence>
<evidence type="ECO:0000256" key="7">
    <source>
        <dbReference type="SAM" id="MobiDB-lite"/>
    </source>
</evidence>
<sequence>MTKNQTPPHNPAPQAASTPKVQNATVRRLKSISPFWLLPIVALIIGLALFARILDEQGESITIYFSNGAGITADKTPIRYQGLQIGVVKKVKFTEDLKRIMVTASINPEAKTVLREHTKFWLVRPSASLAGISGLDALVSGNYITLAPGGGDSADEFIAESEGPMAQMDEGDILIHLLADNLGSISAGASVNYRKIPVGSISDYRFLEDQKKVQIDVVINKSYSHLVKKDSRFWNSSGLQTDISLSGISVDMDSITSLVIGGVSFDSPEDSPIAVNGESYTLYQDEKSAQRGIEVEITLPNIRGLKINNTPLYYQNFKIGTLAALDAQAENRDNNSVRGKLLVDENMRNLLRSDSQIVINENSLNADNLNNLEKLLAGPYFTLIAGSDANSTPKTDFAVLTQSELLLSLPKTLIIKLTAPETYNVNVGQGVLYNGIRIGEIAQRKVSIEGVEFKIAIAKEYRDLIYADTKFIAASNLNVNIGVDGIQFEAAAPEKWLQGGIRILANKHGKGEALTQYPLYKDLSSAEAGITGDNLQPSITLHSAVLPGIESGSLVLYKQFPVGQIIAVQPTDKDFKIDVFINSQYRNLLTDRSKFWSESAAQVDISPKGVNIQAAPIMRTLKGAISFENFGAADKNTRLYSNETAARSVGNEIILTSSDAKDLSRGMPIRYMGITIGEVVSIEIDKSQQRIVSKALIQPNYYALISKKGSRFQLISPQISAGAIANLDSLLQPYINVEVGGGEISKTFRLNKEISNASKFANGIPLILETSSAFNLTEGSPVQYRGIEVGLVQKMTLDELGDRVLVDIIIGNKYKHLVRQNSEFWITSGYSFGFGLQGFAFETGSVQQFLKGGISFGTPSGQVVQPAAKAKQRFLLQQKLPEDSKFWNQGAY</sequence>
<protein>
    <submittedName>
        <fullName evidence="11">MCE family protein</fullName>
    </submittedName>
    <submittedName>
        <fullName evidence="10">Paraquat-inducible protein B</fullName>
    </submittedName>
</protein>
<evidence type="ECO:0000256" key="5">
    <source>
        <dbReference type="ARBA" id="ARBA00022989"/>
    </source>
</evidence>
<evidence type="ECO:0000313" key="10">
    <source>
        <dbReference type="EMBL" id="TCV87891.1"/>
    </source>
</evidence>
<keyword evidence="2" id="KW-1003">Cell membrane</keyword>
<dbReference type="EMBL" id="VDGV01000114">
    <property type="protein sequence ID" value="TNG88640.1"/>
    <property type="molecule type" value="Genomic_DNA"/>
</dbReference>
<evidence type="ECO:0000256" key="4">
    <source>
        <dbReference type="ARBA" id="ARBA00022692"/>
    </source>
</evidence>
<accession>A0A4R3Y8J4</accession>
<dbReference type="Proteomes" id="UP000294619">
    <property type="component" value="Unassembled WGS sequence"/>
</dbReference>
<evidence type="ECO:0000256" key="1">
    <source>
        <dbReference type="ARBA" id="ARBA00004533"/>
    </source>
</evidence>
<dbReference type="InterPro" id="IPR003399">
    <property type="entry name" value="Mce/MlaD"/>
</dbReference>
<dbReference type="RefSeq" id="WP_132966137.1">
    <property type="nucleotide sequence ID" value="NZ_LEKL01000081.1"/>
</dbReference>
<evidence type="ECO:0000256" key="2">
    <source>
        <dbReference type="ARBA" id="ARBA00022475"/>
    </source>
</evidence>
<dbReference type="InterPro" id="IPR051800">
    <property type="entry name" value="PqiA-PqiB_transport"/>
</dbReference>
<dbReference type="PANTHER" id="PTHR30462:SF0">
    <property type="entry name" value="INTERMEMBRANE TRANSPORT PROTEIN YEBT"/>
    <property type="match status" value="1"/>
</dbReference>
<dbReference type="GO" id="GO:0005886">
    <property type="term" value="C:plasma membrane"/>
    <property type="evidence" value="ECO:0007669"/>
    <property type="project" value="UniProtKB-SubCell"/>
</dbReference>
<dbReference type="PANTHER" id="PTHR30462">
    <property type="entry name" value="INTERMEMBRANE TRANSPORT PROTEIN PQIB-RELATED"/>
    <property type="match status" value="1"/>
</dbReference>
<feature type="domain" description="Mce/MlaD" evidence="9">
    <location>
        <begin position="175"/>
        <end position="232"/>
    </location>
</feature>
<comment type="subcellular location">
    <subcellularLocation>
        <location evidence="1">Cell inner membrane</location>
    </subcellularLocation>
</comment>
<reference evidence="10 12" key="1">
    <citation type="submission" date="2019-03" db="EMBL/GenBank/DDBJ databases">
        <title>Genomic Encyclopedia of Type Strains, Phase IV (KMG-IV): sequencing the most valuable type-strain genomes for metagenomic binning, comparative biology and taxonomic classification.</title>
        <authorList>
            <person name="Goeker M."/>
        </authorList>
    </citation>
    <scope>NUCLEOTIDE SEQUENCE [LARGE SCALE GENOMIC DNA]</scope>
    <source>
        <strain evidence="10 12">DSM 28140</strain>
    </source>
</reference>
<dbReference type="Pfam" id="PF02470">
    <property type="entry name" value="MlaD"/>
    <property type="match status" value="5"/>
</dbReference>
<keyword evidence="13" id="KW-1185">Reference proteome</keyword>
<evidence type="ECO:0000313" key="13">
    <source>
        <dbReference type="Proteomes" id="UP000305526"/>
    </source>
</evidence>
<proteinExistence type="predicted"/>
<keyword evidence="6 8" id="KW-0472">Membrane</keyword>
<evidence type="ECO:0000313" key="11">
    <source>
        <dbReference type="EMBL" id="TNG88640.1"/>
    </source>
</evidence>
<dbReference type="AlphaFoldDB" id="A0A4R3Y8J4"/>
<name>A0A4R3Y8J4_9PAST</name>
<dbReference type="Proteomes" id="UP000305526">
    <property type="component" value="Unassembled WGS sequence"/>
</dbReference>
<evidence type="ECO:0000256" key="3">
    <source>
        <dbReference type="ARBA" id="ARBA00022519"/>
    </source>
</evidence>
<feature type="transmembrane region" description="Helical" evidence="8">
    <location>
        <begin position="35"/>
        <end position="54"/>
    </location>
</feature>
<evidence type="ECO:0000259" key="9">
    <source>
        <dbReference type="Pfam" id="PF02470"/>
    </source>
</evidence>
<evidence type="ECO:0000256" key="6">
    <source>
        <dbReference type="ARBA" id="ARBA00023136"/>
    </source>
</evidence>
<feature type="domain" description="Mce/MlaD" evidence="9">
    <location>
        <begin position="650"/>
        <end position="729"/>
    </location>
</feature>
<keyword evidence="4 8" id="KW-0812">Transmembrane</keyword>
<feature type="domain" description="Mce/MlaD" evidence="9">
    <location>
        <begin position="58"/>
        <end position="149"/>
    </location>
</feature>
<organism evidence="10 12">
    <name type="scientific">Testudinibacter aquarius</name>
    <dbReference type="NCBI Taxonomy" id="1524974"/>
    <lineage>
        <taxon>Bacteria</taxon>
        <taxon>Pseudomonadati</taxon>
        <taxon>Pseudomonadota</taxon>
        <taxon>Gammaproteobacteria</taxon>
        <taxon>Pasteurellales</taxon>
        <taxon>Pasteurellaceae</taxon>
        <taxon>Testudinibacter</taxon>
    </lineage>
</organism>
<feature type="region of interest" description="Disordered" evidence="7">
    <location>
        <begin position="1"/>
        <end position="21"/>
    </location>
</feature>
<reference evidence="11 13" key="2">
    <citation type="submission" date="2019-05" db="EMBL/GenBank/DDBJ databases">
        <title>Pasteurellaceae isolates from reptiles.</title>
        <authorList>
            <person name="Bojesen A.M."/>
            <person name="Lund E."/>
        </authorList>
    </citation>
    <scope>NUCLEOTIDE SEQUENCE [LARGE SCALE GENOMIC DNA]</scope>
    <source>
        <strain evidence="11 13">ELNT2x</strain>
    </source>
</reference>
<comment type="caution">
    <text evidence="10">The sequence shown here is derived from an EMBL/GenBank/DDBJ whole genome shotgun (WGS) entry which is preliminary data.</text>
</comment>
<gene>
    <name evidence="10" type="ORF">EDC16_10479</name>
    <name evidence="11" type="ORF">FHQ21_11055</name>
</gene>
<keyword evidence="5 8" id="KW-1133">Transmembrane helix</keyword>
<feature type="domain" description="Mce/MlaD" evidence="9">
    <location>
        <begin position="292"/>
        <end position="369"/>
    </location>
</feature>
<evidence type="ECO:0000256" key="8">
    <source>
        <dbReference type="SAM" id="Phobius"/>
    </source>
</evidence>
<keyword evidence="3" id="KW-0997">Cell inner membrane</keyword>